<evidence type="ECO:0000256" key="1">
    <source>
        <dbReference type="ARBA" id="ARBA00004191"/>
    </source>
</evidence>
<dbReference type="AlphaFoldDB" id="A0A0C3DLI7"/>
<keyword evidence="8" id="KW-1185">Reference proteome</keyword>
<keyword evidence="4 6" id="KW-0964">Secreted</keyword>
<evidence type="ECO:0000313" key="8">
    <source>
        <dbReference type="Proteomes" id="UP000053989"/>
    </source>
</evidence>
<proteinExistence type="inferred from homology"/>
<evidence type="ECO:0000256" key="2">
    <source>
        <dbReference type="ARBA" id="ARBA00010446"/>
    </source>
</evidence>
<dbReference type="CDD" id="cd23507">
    <property type="entry name" value="hydrophobin_I"/>
    <property type="match status" value="1"/>
</dbReference>
<dbReference type="SMART" id="SM00075">
    <property type="entry name" value="HYDRO"/>
    <property type="match status" value="1"/>
</dbReference>
<dbReference type="EMBL" id="KN822051">
    <property type="protein sequence ID" value="KIM61535.1"/>
    <property type="molecule type" value="Genomic_DNA"/>
</dbReference>
<comment type="similarity">
    <text evidence="2 6">Belongs to the fungal hydrophobin family.</text>
</comment>
<evidence type="ECO:0000313" key="7">
    <source>
        <dbReference type="EMBL" id="KIM61535.1"/>
    </source>
</evidence>
<keyword evidence="3 6" id="KW-0134">Cell wall</keyword>
<organism evidence="7 8">
    <name type="scientific">Scleroderma citrinum Foug A</name>
    <dbReference type="NCBI Taxonomy" id="1036808"/>
    <lineage>
        <taxon>Eukaryota</taxon>
        <taxon>Fungi</taxon>
        <taxon>Dikarya</taxon>
        <taxon>Basidiomycota</taxon>
        <taxon>Agaricomycotina</taxon>
        <taxon>Agaricomycetes</taxon>
        <taxon>Agaricomycetidae</taxon>
        <taxon>Boletales</taxon>
        <taxon>Sclerodermatineae</taxon>
        <taxon>Sclerodermataceae</taxon>
        <taxon>Scleroderma</taxon>
    </lineage>
</organism>
<keyword evidence="6" id="KW-0732">Signal</keyword>
<dbReference type="InterPro" id="IPR001338">
    <property type="entry name" value="Class_I_Hydrophobin"/>
</dbReference>
<dbReference type="GO" id="GO:0005199">
    <property type="term" value="F:structural constituent of cell wall"/>
    <property type="evidence" value="ECO:0007669"/>
    <property type="project" value="InterPro"/>
</dbReference>
<dbReference type="GO" id="GO:0009277">
    <property type="term" value="C:fungal-type cell wall"/>
    <property type="evidence" value="ECO:0007669"/>
    <property type="project" value="InterPro"/>
</dbReference>
<protein>
    <recommendedName>
        <fullName evidence="6">Hydrophobin</fullName>
    </recommendedName>
</protein>
<accession>A0A0C3DLI7</accession>
<comment type="subcellular location">
    <subcellularLocation>
        <location evidence="1 6">Secreted</location>
        <location evidence="1 6">Cell wall</location>
    </subcellularLocation>
</comment>
<feature type="signal peptide" evidence="6">
    <location>
        <begin position="1"/>
        <end position="25"/>
    </location>
</feature>
<feature type="chain" id="PRO_5013984183" description="Hydrophobin" evidence="6">
    <location>
        <begin position="26"/>
        <end position="109"/>
    </location>
</feature>
<gene>
    <name evidence="7" type="ORF">SCLCIDRAFT_25838</name>
</gene>
<dbReference type="HOGENOM" id="CLU_2122540_0_0_1"/>
<dbReference type="Proteomes" id="UP000053989">
    <property type="component" value="Unassembled WGS sequence"/>
</dbReference>
<dbReference type="InParanoid" id="A0A0C3DLI7"/>
<evidence type="ECO:0000256" key="6">
    <source>
        <dbReference type="RuleBase" id="RU365009"/>
    </source>
</evidence>
<dbReference type="Pfam" id="PF01185">
    <property type="entry name" value="Hydrophobin"/>
    <property type="match status" value="1"/>
</dbReference>
<evidence type="ECO:0000256" key="4">
    <source>
        <dbReference type="ARBA" id="ARBA00022525"/>
    </source>
</evidence>
<name>A0A0C3DLI7_9AGAM</name>
<keyword evidence="5 6" id="KW-1015">Disulfide bond</keyword>
<evidence type="ECO:0000256" key="5">
    <source>
        <dbReference type="ARBA" id="ARBA00023157"/>
    </source>
</evidence>
<sequence>MFIRASALLLSVLALSSFAIAGGEGTPSCNGASPQCCQKTYQANQQNAQQLGISEPLQAGQIGDQCTSYTFGGIPNGANCDGSVLCCSKTGVGNNSQVAMGCMPVGIQI</sequence>
<reference evidence="7 8" key="1">
    <citation type="submission" date="2014-04" db="EMBL/GenBank/DDBJ databases">
        <authorList>
            <consortium name="DOE Joint Genome Institute"/>
            <person name="Kuo A."/>
            <person name="Kohler A."/>
            <person name="Nagy L.G."/>
            <person name="Floudas D."/>
            <person name="Copeland A."/>
            <person name="Barry K.W."/>
            <person name="Cichocki N."/>
            <person name="Veneault-Fourrey C."/>
            <person name="LaButti K."/>
            <person name="Lindquist E.A."/>
            <person name="Lipzen A."/>
            <person name="Lundell T."/>
            <person name="Morin E."/>
            <person name="Murat C."/>
            <person name="Sun H."/>
            <person name="Tunlid A."/>
            <person name="Henrissat B."/>
            <person name="Grigoriev I.V."/>
            <person name="Hibbett D.S."/>
            <person name="Martin F."/>
            <person name="Nordberg H.P."/>
            <person name="Cantor M.N."/>
            <person name="Hua S.X."/>
        </authorList>
    </citation>
    <scope>NUCLEOTIDE SEQUENCE [LARGE SCALE GENOMIC DNA]</scope>
    <source>
        <strain evidence="7 8">Foug A</strain>
    </source>
</reference>
<reference evidence="8" key="2">
    <citation type="submission" date="2015-01" db="EMBL/GenBank/DDBJ databases">
        <title>Evolutionary Origins and Diversification of the Mycorrhizal Mutualists.</title>
        <authorList>
            <consortium name="DOE Joint Genome Institute"/>
            <consortium name="Mycorrhizal Genomics Consortium"/>
            <person name="Kohler A."/>
            <person name="Kuo A."/>
            <person name="Nagy L.G."/>
            <person name="Floudas D."/>
            <person name="Copeland A."/>
            <person name="Barry K.W."/>
            <person name="Cichocki N."/>
            <person name="Veneault-Fourrey C."/>
            <person name="LaButti K."/>
            <person name="Lindquist E.A."/>
            <person name="Lipzen A."/>
            <person name="Lundell T."/>
            <person name="Morin E."/>
            <person name="Murat C."/>
            <person name="Riley R."/>
            <person name="Ohm R."/>
            <person name="Sun H."/>
            <person name="Tunlid A."/>
            <person name="Henrissat B."/>
            <person name="Grigoriev I.V."/>
            <person name="Hibbett D.S."/>
            <person name="Martin F."/>
        </authorList>
    </citation>
    <scope>NUCLEOTIDE SEQUENCE [LARGE SCALE GENOMIC DNA]</scope>
    <source>
        <strain evidence="8">Foug A</strain>
    </source>
</reference>
<evidence type="ECO:0000256" key="3">
    <source>
        <dbReference type="ARBA" id="ARBA00022512"/>
    </source>
</evidence>